<feature type="region of interest" description="Disordered" evidence="1">
    <location>
        <begin position="1"/>
        <end position="32"/>
    </location>
</feature>
<evidence type="ECO:0000313" key="2">
    <source>
        <dbReference type="EMBL" id="KAF6716538.1"/>
    </source>
</evidence>
<organism evidence="2 3">
    <name type="scientific">Oryzias melastigma</name>
    <name type="common">Marine medaka</name>
    <dbReference type="NCBI Taxonomy" id="30732"/>
    <lineage>
        <taxon>Eukaryota</taxon>
        <taxon>Metazoa</taxon>
        <taxon>Chordata</taxon>
        <taxon>Craniata</taxon>
        <taxon>Vertebrata</taxon>
        <taxon>Euteleostomi</taxon>
        <taxon>Actinopterygii</taxon>
        <taxon>Neopterygii</taxon>
        <taxon>Teleostei</taxon>
        <taxon>Neoteleostei</taxon>
        <taxon>Acanthomorphata</taxon>
        <taxon>Ovalentaria</taxon>
        <taxon>Atherinomorphae</taxon>
        <taxon>Beloniformes</taxon>
        <taxon>Adrianichthyidae</taxon>
        <taxon>Oryziinae</taxon>
        <taxon>Oryzias</taxon>
    </lineage>
</organism>
<name>A0A834BUK5_ORYME</name>
<evidence type="ECO:0000256" key="1">
    <source>
        <dbReference type="SAM" id="MobiDB-lite"/>
    </source>
</evidence>
<dbReference type="EMBL" id="WKFB01000956">
    <property type="protein sequence ID" value="KAF6716538.1"/>
    <property type="molecule type" value="Genomic_DNA"/>
</dbReference>
<gene>
    <name evidence="2" type="ORF">FQA47_018568</name>
</gene>
<accession>A0A834BUK5</accession>
<dbReference type="Proteomes" id="UP000646548">
    <property type="component" value="Unassembled WGS sequence"/>
</dbReference>
<sequence length="116" mass="13522">MAPTGRSMFNRQEKIHSSEHDEREQSDTREDSFRQSTSYFYYKYTTCNVSCLNKFNEYLTHKNSSVVPSNYKPENICQLPCVGLFGLLPPVFLLQPIPNLLSSSHTHTRTFYKSFI</sequence>
<reference evidence="2" key="1">
    <citation type="journal article" name="BMC Genomics">
        <title>Long-read sequencing and de novo genome assembly of marine medaka (Oryzias melastigma).</title>
        <authorList>
            <person name="Liang P."/>
            <person name="Saqib H.S.A."/>
            <person name="Ni X."/>
            <person name="Shen Y."/>
        </authorList>
    </citation>
    <scope>NUCLEOTIDE SEQUENCE</scope>
    <source>
        <strain evidence="2">Bigg-433</strain>
    </source>
</reference>
<comment type="caution">
    <text evidence="2">The sequence shown here is derived from an EMBL/GenBank/DDBJ whole genome shotgun (WGS) entry which is preliminary data.</text>
</comment>
<proteinExistence type="predicted"/>
<feature type="compositionally biased region" description="Basic and acidic residues" evidence="1">
    <location>
        <begin position="11"/>
        <end position="32"/>
    </location>
</feature>
<evidence type="ECO:0000313" key="3">
    <source>
        <dbReference type="Proteomes" id="UP000646548"/>
    </source>
</evidence>
<dbReference type="AlphaFoldDB" id="A0A834BUK5"/>
<protein>
    <submittedName>
        <fullName evidence="2">Uncharacterized protein</fullName>
    </submittedName>
</protein>